<keyword evidence="3" id="KW-1185">Reference proteome</keyword>
<dbReference type="InterPro" id="IPR001455">
    <property type="entry name" value="TusA-like"/>
</dbReference>
<accession>A0A031LRM2</accession>
<dbReference type="Gene3D" id="3.30.110.40">
    <property type="entry name" value="TusA-like domain"/>
    <property type="match status" value="1"/>
</dbReference>
<protein>
    <submittedName>
        <fullName evidence="2">Response regulator SirA</fullName>
    </submittedName>
</protein>
<dbReference type="RefSeq" id="WP_048099591.1">
    <property type="nucleotide sequence ID" value="NZ_JFZT01000039.1"/>
</dbReference>
<dbReference type="Proteomes" id="UP000024332">
    <property type="component" value="Unassembled WGS sequence"/>
</dbReference>
<dbReference type="EMBL" id="JFZT01000039">
    <property type="protein sequence ID" value="EZQ07069.1"/>
    <property type="molecule type" value="Genomic_DNA"/>
</dbReference>
<dbReference type="Pfam" id="PF01206">
    <property type="entry name" value="TusA"/>
    <property type="match status" value="1"/>
</dbReference>
<reference evidence="2 3" key="1">
    <citation type="submission" date="2014-03" db="EMBL/GenBank/DDBJ databases">
        <title>Draft genome sequence of the novel thermoacidophilic archaea Acidianus copahuensis ALE1 strain, isolated from Copahue volcanic area in Neuquen Argentina.</title>
        <authorList>
            <person name="Urbieta M.S."/>
            <person name="Rascovan N."/>
            <person name="Castro C."/>
            <person name="Revale S."/>
            <person name="Giaveno M.A."/>
            <person name="Vazquez M.P."/>
            <person name="Donati E.R."/>
        </authorList>
    </citation>
    <scope>NUCLEOTIDE SEQUENCE [LARGE SCALE GENOMIC DNA]</scope>
    <source>
        <strain evidence="2 3">ALE1</strain>
    </source>
</reference>
<evidence type="ECO:0000313" key="2">
    <source>
        <dbReference type="EMBL" id="EZQ07069.1"/>
    </source>
</evidence>
<dbReference type="CDD" id="cd00291">
    <property type="entry name" value="SirA_YedF_YeeD"/>
    <property type="match status" value="1"/>
</dbReference>
<name>A0A031LRM2_9CREN</name>
<sequence>MGSELTTRNPDQVLDVRGESCPIPEMEAQKKLKKMKGGQILEVLTDHQPAVDVTLPSLCKSHGYPYEIIKDGEQYKFRILKVG</sequence>
<dbReference type="OrthoDB" id="45650at2157"/>
<evidence type="ECO:0000259" key="1">
    <source>
        <dbReference type="PROSITE" id="PS01148"/>
    </source>
</evidence>
<dbReference type="PROSITE" id="PS01148">
    <property type="entry name" value="UPF0033"/>
    <property type="match status" value="1"/>
</dbReference>
<proteinExistence type="predicted"/>
<organism evidence="2 3">
    <name type="scientific">Candidatus Acidianus copahuensis</name>
    <dbReference type="NCBI Taxonomy" id="1160895"/>
    <lineage>
        <taxon>Archaea</taxon>
        <taxon>Thermoproteota</taxon>
        <taxon>Thermoprotei</taxon>
        <taxon>Sulfolobales</taxon>
        <taxon>Sulfolobaceae</taxon>
        <taxon>Acidianus</taxon>
    </lineage>
</organism>
<dbReference type="PANTHER" id="PTHR33279:SF18">
    <property type="entry name" value="SULFUR CARRIER PROTEIN MJ0990-RELATED"/>
    <property type="match status" value="1"/>
</dbReference>
<gene>
    <name evidence="2" type="ORF">CM19_06920</name>
</gene>
<comment type="caution">
    <text evidence="2">The sequence shown here is derived from an EMBL/GenBank/DDBJ whole genome shotgun (WGS) entry which is preliminary data.</text>
</comment>
<dbReference type="SUPFAM" id="SSF64307">
    <property type="entry name" value="SirA-like"/>
    <property type="match status" value="1"/>
</dbReference>
<dbReference type="STRING" id="1160895.CM19_06920"/>
<dbReference type="AlphaFoldDB" id="A0A031LRM2"/>
<feature type="domain" description="UPF0033" evidence="1">
    <location>
        <begin position="14"/>
        <end position="38"/>
    </location>
</feature>
<dbReference type="InterPro" id="IPR036868">
    <property type="entry name" value="TusA-like_sf"/>
</dbReference>
<evidence type="ECO:0000313" key="3">
    <source>
        <dbReference type="Proteomes" id="UP000024332"/>
    </source>
</evidence>
<dbReference type="PANTHER" id="PTHR33279">
    <property type="entry name" value="SULFUR CARRIER PROTEIN YEDF-RELATED"/>
    <property type="match status" value="1"/>
</dbReference>